<dbReference type="Proteomes" id="UP001596253">
    <property type="component" value="Unassembled WGS sequence"/>
</dbReference>
<comment type="caution">
    <text evidence="3">The sequence shown here is derived from an EMBL/GenBank/DDBJ whole genome shotgun (WGS) entry which is preliminary data.</text>
</comment>
<keyword evidence="1" id="KW-0812">Transmembrane</keyword>
<dbReference type="PANTHER" id="PTHR34473:SF2">
    <property type="entry name" value="UPF0699 TRANSMEMBRANE PROTEIN YDBT"/>
    <property type="match status" value="1"/>
</dbReference>
<gene>
    <name evidence="3" type="ORF">ACFP3T_09375</name>
</gene>
<evidence type="ECO:0000313" key="4">
    <source>
        <dbReference type="Proteomes" id="UP001596253"/>
    </source>
</evidence>
<feature type="domain" description="YdbS-like PH" evidence="2">
    <location>
        <begin position="408"/>
        <end position="474"/>
    </location>
</feature>
<dbReference type="InterPro" id="IPR005182">
    <property type="entry name" value="YdbS-like_PH"/>
</dbReference>
<organism evidence="3 4">
    <name type="scientific">Lactiplantibacillus dongliensis</name>
    <dbReference type="NCBI Taxonomy" id="2559919"/>
    <lineage>
        <taxon>Bacteria</taxon>
        <taxon>Bacillati</taxon>
        <taxon>Bacillota</taxon>
        <taxon>Bacilli</taxon>
        <taxon>Lactobacillales</taxon>
        <taxon>Lactobacillaceae</taxon>
        <taxon>Lactiplantibacillus</taxon>
    </lineage>
</organism>
<feature type="domain" description="YdbS-like PH" evidence="2">
    <location>
        <begin position="68"/>
        <end position="141"/>
    </location>
</feature>
<dbReference type="PIRSF" id="PIRSF026631">
    <property type="entry name" value="UCP026631"/>
    <property type="match status" value="1"/>
</dbReference>
<name>A0ABW1R9L0_9LACO</name>
<sequence length="476" mass="54819">MTNPTPQRLHPLALINEFYHLIREWVIPLIVLLISLTPVLLKAHLTGWLPVAIIVILLVFLIPAGLRYWTFKFALTTDSLVIYSGVFNHQTNHIPYQRIQSVNQTQWAFLKPFNLITLSVETAGHSSSDRPEAVLAVVNATVYAQLMAAQQAATLVTPTAVPQIPTYTINRRDLREFALTSPAFLSVFLLILAGFGKLSESARKALINWAFSSAQHISLLSIIGLILATVLLFYLGSIVTLIMTYYGFTLTRQGDHLIVRRGWFKTRQTEIAIDRIQAIRLKQPLLRHWLHLVTVQLVVISNDHKNDDAANVIVMPVIKQATVNHFLTTFFPQLPPLTLTRNTDPRTCWWNLRNYGLVGLLICLPFSILWRRWGSLSWLIWGLLMPMGLLRSHASSAQVLTPRYLMISTSRWFTRNDYLFQRQHVQSLELRQSIWLHKHAYGHIRLHFRAGQHGRSQTVRYLPITQLQRIRQWYER</sequence>
<feature type="transmembrane region" description="Helical" evidence="1">
    <location>
        <begin position="177"/>
        <end position="196"/>
    </location>
</feature>
<reference evidence="4" key="1">
    <citation type="journal article" date="2019" name="Int. J. Syst. Evol. Microbiol.">
        <title>The Global Catalogue of Microorganisms (GCM) 10K type strain sequencing project: providing services to taxonomists for standard genome sequencing and annotation.</title>
        <authorList>
            <consortium name="The Broad Institute Genomics Platform"/>
            <consortium name="The Broad Institute Genome Sequencing Center for Infectious Disease"/>
            <person name="Wu L."/>
            <person name="Ma J."/>
        </authorList>
    </citation>
    <scope>NUCLEOTIDE SEQUENCE [LARGE SCALE GENOMIC DNA]</scope>
    <source>
        <strain evidence="4">CCM 8932</strain>
    </source>
</reference>
<keyword evidence="1" id="KW-0472">Membrane</keyword>
<protein>
    <submittedName>
        <fullName evidence="3">PH domain-containing protein</fullName>
    </submittedName>
</protein>
<feature type="transmembrane region" description="Helical" evidence="1">
    <location>
        <begin position="21"/>
        <end position="41"/>
    </location>
</feature>
<accession>A0ABW1R9L0</accession>
<dbReference type="Pfam" id="PF03703">
    <property type="entry name" value="bPH_2"/>
    <property type="match status" value="3"/>
</dbReference>
<feature type="transmembrane region" description="Helical" evidence="1">
    <location>
        <begin position="216"/>
        <end position="248"/>
    </location>
</feature>
<evidence type="ECO:0000313" key="3">
    <source>
        <dbReference type="EMBL" id="MFC6164877.1"/>
    </source>
</evidence>
<feature type="domain" description="YdbS-like PH" evidence="2">
    <location>
        <begin position="245"/>
        <end position="310"/>
    </location>
</feature>
<feature type="transmembrane region" description="Helical" evidence="1">
    <location>
        <begin position="352"/>
        <end position="370"/>
    </location>
</feature>
<dbReference type="InterPro" id="IPR014529">
    <property type="entry name" value="UCP026631"/>
</dbReference>
<proteinExistence type="predicted"/>
<keyword evidence="1" id="KW-1133">Transmembrane helix</keyword>
<evidence type="ECO:0000259" key="2">
    <source>
        <dbReference type="Pfam" id="PF03703"/>
    </source>
</evidence>
<feature type="transmembrane region" description="Helical" evidence="1">
    <location>
        <begin position="47"/>
        <end position="66"/>
    </location>
</feature>
<dbReference type="RefSeq" id="WP_137639542.1">
    <property type="nucleotide sequence ID" value="NZ_BJDK01000007.1"/>
</dbReference>
<keyword evidence="4" id="KW-1185">Reference proteome</keyword>
<evidence type="ECO:0000256" key="1">
    <source>
        <dbReference type="SAM" id="Phobius"/>
    </source>
</evidence>
<dbReference type="EMBL" id="JBHSSD010000040">
    <property type="protein sequence ID" value="MFC6164877.1"/>
    <property type="molecule type" value="Genomic_DNA"/>
</dbReference>
<dbReference type="PANTHER" id="PTHR34473">
    <property type="entry name" value="UPF0699 TRANSMEMBRANE PROTEIN YDBS"/>
    <property type="match status" value="1"/>
</dbReference>